<dbReference type="SMART" id="SM00849">
    <property type="entry name" value="Lactamase_B"/>
    <property type="match status" value="1"/>
</dbReference>
<sequence length="300" mass="34983">MNDFIQPLSEEFKDIFFIKGPRNGKYPYSHSLLIGDYLIDTGISSRLLRKLKREFQINNVLLSHWHEDHTSGNRLLRNVKFFIHKDDEFLIKNINKINEYYGISDTQTEDSFEWLMQSLRLENTEIEKALDNREVIAIGEFYQVEVIHTPGHTAGHCAFVELNSKIAFLADIDLTSFVFYAGIDSNLIDFENSLKTLKDIDMEIAITSHLGVVRGSKEIKKALDNYQSIIDKRDQRILSCFSEVKTLTLKDLNAKNLIYKHYSDFKNYEIVAEMIMLQKHFDKFLVEELIQPKDNGFILN</sequence>
<dbReference type="InterPro" id="IPR001279">
    <property type="entry name" value="Metallo-B-lactamas"/>
</dbReference>
<feature type="domain" description="Metallo-beta-lactamase" evidence="1">
    <location>
        <begin position="28"/>
        <end position="209"/>
    </location>
</feature>
<dbReference type="Gene3D" id="3.60.15.10">
    <property type="entry name" value="Ribonuclease Z/Hydroxyacylglutathione hydrolase-like"/>
    <property type="match status" value="1"/>
</dbReference>
<dbReference type="InterPro" id="IPR036866">
    <property type="entry name" value="RibonucZ/Hydroxyglut_hydro"/>
</dbReference>
<evidence type="ECO:0000259" key="1">
    <source>
        <dbReference type="SMART" id="SM00849"/>
    </source>
</evidence>
<dbReference type="InterPro" id="IPR050662">
    <property type="entry name" value="Sec-metab_biosynth-thioest"/>
</dbReference>
<comment type="caution">
    <text evidence="2">The sequence shown here is derived from an EMBL/GenBank/DDBJ whole genome shotgun (WGS) entry which is preliminary data.</text>
</comment>
<protein>
    <recommendedName>
        <fullName evidence="1">Metallo-beta-lactamase domain-containing protein</fullName>
    </recommendedName>
</protein>
<dbReference type="PANTHER" id="PTHR23131">
    <property type="entry name" value="ENDORIBONUCLEASE LACTB2"/>
    <property type="match status" value="1"/>
</dbReference>
<evidence type="ECO:0000313" key="2">
    <source>
        <dbReference type="EMBL" id="KKN30994.1"/>
    </source>
</evidence>
<dbReference type="CDD" id="cd06262">
    <property type="entry name" value="metallo-hydrolase-like_MBL-fold"/>
    <property type="match status" value="1"/>
</dbReference>
<accession>A0A0F9PLE0</accession>
<proteinExistence type="predicted"/>
<dbReference type="EMBL" id="LAZR01002365">
    <property type="protein sequence ID" value="KKN30994.1"/>
    <property type="molecule type" value="Genomic_DNA"/>
</dbReference>
<name>A0A0F9PLE0_9ZZZZ</name>
<dbReference type="Pfam" id="PF00753">
    <property type="entry name" value="Lactamase_B"/>
    <property type="match status" value="1"/>
</dbReference>
<organism evidence="2">
    <name type="scientific">marine sediment metagenome</name>
    <dbReference type="NCBI Taxonomy" id="412755"/>
    <lineage>
        <taxon>unclassified sequences</taxon>
        <taxon>metagenomes</taxon>
        <taxon>ecological metagenomes</taxon>
    </lineage>
</organism>
<dbReference type="SUPFAM" id="SSF56281">
    <property type="entry name" value="Metallo-hydrolase/oxidoreductase"/>
    <property type="match status" value="1"/>
</dbReference>
<reference evidence="2" key="1">
    <citation type="journal article" date="2015" name="Nature">
        <title>Complex archaea that bridge the gap between prokaryotes and eukaryotes.</title>
        <authorList>
            <person name="Spang A."/>
            <person name="Saw J.H."/>
            <person name="Jorgensen S.L."/>
            <person name="Zaremba-Niedzwiedzka K."/>
            <person name="Martijn J."/>
            <person name="Lind A.E."/>
            <person name="van Eijk R."/>
            <person name="Schleper C."/>
            <person name="Guy L."/>
            <person name="Ettema T.J."/>
        </authorList>
    </citation>
    <scope>NUCLEOTIDE SEQUENCE</scope>
</reference>
<dbReference type="PANTHER" id="PTHR23131:SF0">
    <property type="entry name" value="ENDORIBONUCLEASE LACTB2"/>
    <property type="match status" value="1"/>
</dbReference>
<dbReference type="AlphaFoldDB" id="A0A0F9PLE0"/>
<gene>
    <name evidence="2" type="ORF">LCGC14_0828430</name>
</gene>